<organism evidence="2 3">
    <name type="scientific">Dietzia timorensis</name>
    <dbReference type="NCBI Taxonomy" id="499555"/>
    <lineage>
        <taxon>Bacteria</taxon>
        <taxon>Bacillati</taxon>
        <taxon>Actinomycetota</taxon>
        <taxon>Actinomycetes</taxon>
        <taxon>Mycobacteriales</taxon>
        <taxon>Dietziaceae</taxon>
        <taxon>Dietzia</taxon>
    </lineage>
</organism>
<evidence type="ECO:0000256" key="1">
    <source>
        <dbReference type="SAM" id="MobiDB-lite"/>
    </source>
</evidence>
<feature type="region of interest" description="Disordered" evidence="1">
    <location>
        <begin position="1"/>
        <end position="35"/>
    </location>
</feature>
<dbReference type="EMBL" id="CP015961">
    <property type="protein sequence ID" value="ANI91792.1"/>
    <property type="molecule type" value="Genomic_DNA"/>
</dbReference>
<dbReference type="RefSeq" id="WP_067477910.1">
    <property type="nucleotide sequence ID" value="NZ_CP015961.1"/>
</dbReference>
<evidence type="ECO:0000313" key="2">
    <source>
        <dbReference type="EMBL" id="ANI91792.1"/>
    </source>
</evidence>
<dbReference type="Proteomes" id="UP000186104">
    <property type="component" value="Chromosome"/>
</dbReference>
<protein>
    <submittedName>
        <fullName evidence="2">Uncharacterized protein</fullName>
    </submittedName>
</protein>
<gene>
    <name evidence="2" type="ORF">BJL86_0999</name>
</gene>
<evidence type="ECO:0000313" key="3">
    <source>
        <dbReference type="Proteomes" id="UP000186104"/>
    </source>
</evidence>
<reference evidence="2 3" key="1">
    <citation type="submission" date="2016-06" db="EMBL/GenBank/DDBJ databases">
        <title>Complete genome sequence of a saline-alkali tolerant type strain Dietzia timorensis ID05-A0528T.</title>
        <authorList>
            <person name="Wu X."/>
        </authorList>
    </citation>
    <scope>NUCLEOTIDE SEQUENCE [LARGE SCALE GENOMIC DNA]</scope>
    <source>
        <strain evidence="2 3">ID05-A0528</strain>
    </source>
</reference>
<proteinExistence type="predicted"/>
<dbReference type="AlphaFoldDB" id="A0A173LM38"/>
<name>A0A173LM38_9ACTN</name>
<dbReference type="KEGG" id="dtm:BJL86_0999"/>
<dbReference type="STRING" id="499555.BJL86_0999"/>
<sequence length="142" mass="14292">MLEQFGQDPVPAGGSSPLPESAPHSFTPAQTSGTTAVDPWELERVGAELENASALVSDGLAAYESIPMDVLAVALGPVGGEFLAAFDAATTRHRHLLAHTGRCVGAAGQLCRACANAFEGVDDSAAGSLNAADAAGTGEMKV</sequence>
<keyword evidence="3" id="KW-1185">Reference proteome</keyword>
<accession>A0A173LM38</accession>